<feature type="binding site" evidence="10">
    <location>
        <begin position="378"/>
        <end position="381"/>
    </location>
    <ligand>
        <name>GMP</name>
        <dbReference type="ChEBI" id="CHEBI:58115"/>
    </ligand>
</feature>
<keyword evidence="3 11" id="KW-0479">Metal-binding</keyword>
<dbReference type="InterPro" id="IPR052915">
    <property type="entry name" value="RtcB-like"/>
</dbReference>
<dbReference type="GO" id="GO:0003909">
    <property type="term" value="F:DNA ligase activity"/>
    <property type="evidence" value="ECO:0007669"/>
    <property type="project" value="TreeGrafter"/>
</dbReference>
<keyword evidence="7 11" id="KW-0464">Manganese</keyword>
<proteinExistence type="predicted"/>
<name>C7LN52_DESBD</name>
<dbReference type="GO" id="GO:0006281">
    <property type="term" value="P:DNA repair"/>
    <property type="evidence" value="ECO:0007669"/>
    <property type="project" value="TreeGrafter"/>
</dbReference>
<comment type="cofactor">
    <cofactor evidence="11">
        <name>Mn(2+)</name>
        <dbReference type="ChEBI" id="CHEBI:29035"/>
    </cofactor>
    <text evidence="11">Binds 2 manganese ions per subunit.</text>
</comment>
<evidence type="ECO:0000256" key="3">
    <source>
        <dbReference type="ARBA" id="ARBA00022723"/>
    </source>
</evidence>
<evidence type="ECO:0000256" key="9">
    <source>
        <dbReference type="PIRSR" id="PIRSR601233-1"/>
    </source>
</evidence>
<feature type="binding site" evidence="10">
    <location>
        <begin position="235"/>
        <end position="239"/>
    </location>
    <ligand>
        <name>GMP</name>
        <dbReference type="ChEBI" id="CHEBI:58115"/>
    </ligand>
</feature>
<feature type="binding site" evidence="11">
    <location>
        <position position="158"/>
    </location>
    <ligand>
        <name>Mn(2+)</name>
        <dbReference type="ChEBI" id="CHEBI:29035"/>
        <label>1</label>
    </ligand>
</feature>
<feature type="active site" description="GMP-histidine intermediate" evidence="9">
    <location>
        <position position="402"/>
    </location>
</feature>
<keyword evidence="6 10" id="KW-0342">GTP-binding</keyword>
<dbReference type="PANTHER" id="PTHR43749:SF2">
    <property type="entry name" value="RNA-SPLICING LIGASE RTCB"/>
    <property type="match status" value="1"/>
</dbReference>
<dbReference type="HOGENOM" id="CLU_022279_1_0_7"/>
<dbReference type="PANTHER" id="PTHR43749">
    <property type="entry name" value="RNA-SPLICING LIGASE RTCB"/>
    <property type="match status" value="1"/>
</dbReference>
<organism evidence="12 13">
    <name type="scientific">Desulfomicrobium baculatum (strain DSM 4028 / VKM B-1378 / X)</name>
    <name type="common">Desulfovibrio baculatus</name>
    <dbReference type="NCBI Taxonomy" id="525897"/>
    <lineage>
        <taxon>Bacteria</taxon>
        <taxon>Pseudomonadati</taxon>
        <taxon>Thermodesulfobacteriota</taxon>
        <taxon>Desulfovibrionia</taxon>
        <taxon>Desulfovibrionales</taxon>
        <taxon>Desulfomicrobiaceae</taxon>
        <taxon>Desulfomicrobium</taxon>
    </lineage>
</organism>
<accession>C7LN52</accession>
<dbReference type="Gene3D" id="3.90.1860.10">
    <property type="entry name" value="tRNA-splicing ligase RtcB"/>
    <property type="match status" value="1"/>
</dbReference>
<feature type="binding site" evidence="10">
    <location>
        <begin position="402"/>
        <end position="405"/>
    </location>
    <ligand>
        <name>GMP</name>
        <dbReference type="ChEBI" id="CHEBI:58115"/>
    </ligand>
</feature>
<dbReference type="eggNOG" id="COG1690">
    <property type="taxonomic scope" value="Bacteria"/>
</dbReference>
<sequence length="474" mass="51263">MSKNGYAIFMSMNSGKMKDRLPFRLTALGIPERLLPVVRLCVRQMEEDGVRGKALRRLFGRLAQEPGAFADHPVLGGLAGMLGGESKQGVAGSVREVPWRVWGEGLDPKAVQQLRDGCSLPVAVGGALMPDAHVGYGLPIGGVLAVDNAVIPYGVGMDIACRMKMSVFAVSPDLVDSHGDELARAIEQETCFGVGGQFRARRDHAVMREDWGFSPVTRRMQDTAWAQLGTSGAGNHFVEWGVLDVTQAMPGLAEGTYLALLSHSGSRGTGGEVAKHYSALAGRMHPELPRALGHLAWLGLDTDEGREYWDAMELMGRYSAANHAIIHAAVAGHLGLNPLTSIENHHNFAWKETFDGRRVIVHRKGATPAGAGFFGIIPGTMVDPAFVVEGLGNPMSLNSAAHGAGRVMSRKEALKRFRRSDVEHVLRERGVRLLSGGLDEAPMAYKNIRDVMAAQADLVRIRGTFWPRIVKMAK</sequence>
<reference evidence="12 13" key="1">
    <citation type="journal article" date="2009" name="Stand. Genomic Sci.">
        <title>Complete genome sequence of Desulfomicrobium baculatum type strain (X).</title>
        <authorList>
            <person name="Copeland A."/>
            <person name="Spring S."/>
            <person name="Goker M."/>
            <person name="Schneider S."/>
            <person name="Lapidus A."/>
            <person name="Del Rio T.G."/>
            <person name="Tice H."/>
            <person name="Cheng J.F."/>
            <person name="Chen F."/>
            <person name="Nolan M."/>
            <person name="Bruce D."/>
            <person name="Goodwin L."/>
            <person name="Pitluck S."/>
            <person name="Ivanova N."/>
            <person name="Mavrommatis K."/>
            <person name="Ovchinnikova G."/>
            <person name="Pati A."/>
            <person name="Chen A."/>
            <person name="Palaniappan K."/>
            <person name="Land M."/>
            <person name="Hauser L."/>
            <person name="Chang Y.J."/>
            <person name="Jeffries C.C."/>
            <person name="Meincke L."/>
            <person name="Sims D."/>
            <person name="Brettin T."/>
            <person name="Detter J.C."/>
            <person name="Han C."/>
            <person name="Chain P."/>
            <person name="Bristow J."/>
            <person name="Eisen J.A."/>
            <person name="Markowitz V."/>
            <person name="Hugenholtz P."/>
            <person name="Kyrpides N.C."/>
            <person name="Klenk H.P."/>
            <person name="Lucas S."/>
        </authorList>
    </citation>
    <scope>NUCLEOTIDE SEQUENCE [LARGE SCALE GENOMIC DNA]</scope>
    <source>
        <strain evidence="13">DSM 4028 / VKM B-1378 / X</strain>
    </source>
</reference>
<keyword evidence="4 10" id="KW-0547">Nucleotide-binding</keyword>
<evidence type="ECO:0000313" key="13">
    <source>
        <dbReference type="Proteomes" id="UP000002216"/>
    </source>
</evidence>
<dbReference type="EMBL" id="CP001629">
    <property type="protein sequence ID" value="ACU88822.1"/>
    <property type="molecule type" value="Genomic_DNA"/>
</dbReference>
<evidence type="ECO:0000256" key="7">
    <source>
        <dbReference type="ARBA" id="ARBA00023211"/>
    </source>
</evidence>
<dbReference type="AlphaFoldDB" id="C7LN52"/>
<evidence type="ECO:0000256" key="6">
    <source>
        <dbReference type="ARBA" id="ARBA00023134"/>
    </source>
</evidence>
<dbReference type="Pfam" id="PF01139">
    <property type="entry name" value="RtcB"/>
    <property type="match status" value="2"/>
</dbReference>
<keyword evidence="13" id="KW-1185">Reference proteome</keyword>
<gene>
    <name evidence="12" type="ordered locus">Dbac_0699</name>
</gene>
<evidence type="ECO:0000256" key="2">
    <source>
        <dbReference type="ARBA" id="ARBA00022598"/>
    </source>
</evidence>
<evidence type="ECO:0000256" key="10">
    <source>
        <dbReference type="PIRSR" id="PIRSR601233-2"/>
    </source>
</evidence>
<dbReference type="EC" id="6.5.1.8" evidence="1"/>
<dbReference type="InterPro" id="IPR001233">
    <property type="entry name" value="RtcB"/>
</dbReference>
<evidence type="ECO:0000256" key="1">
    <source>
        <dbReference type="ARBA" id="ARBA00012726"/>
    </source>
</evidence>
<dbReference type="STRING" id="525897.Dbac_0699"/>
<dbReference type="SUPFAM" id="SSF103365">
    <property type="entry name" value="Hypothetical protein PH1602"/>
    <property type="match status" value="1"/>
</dbReference>
<dbReference type="Proteomes" id="UP000002216">
    <property type="component" value="Chromosome"/>
</dbReference>
<evidence type="ECO:0000256" key="8">
    <source>
        <dbReference type="ARBA" id="ARBA00047746"/>
    </source>
</evidence>
<dbReference type="GO" id="GO:0170057">
    <property type="term" value="F:RNA ligase (GTP) activity"/>
    <property type="evidence" value="ECO:0007669"/>
    <property type="project" value="UniProtKB-EC"/>
</dbReference>
<dbReference type="KEGG" id="dba:Dbac_0699"/>
<feature type="binding site" evidence="11">
    <location>
        <position position="346"/>
    </location>
    <ligand>
        <name>Mn(2+)</name>
        <dbReference type="ChEBI" id="CHEBI:29035"/>
        <label>2</label>
    </ligand>
</feature>
<dbReference type="GO" id="GO:0030145">
    <property type="term" value="F:manganese ion binding"/>
    <property type="evidence" value="ECO:0007669"/>
    <property type="project" value="TreeGrafter"/>
</dbReference>
<evidence type="ECO:0000256" key="11">
    <source>
        <dbReference type="PIRSR" id="PIRSR601233-3"/>
    </source>
</evidence>
<dbReference type="GO" id="GO:0042245">
    <property type="term" value="P:RNA repair"/>
    <property type="evidence" value="ECO:0007669"/>
    <property type="project" value="UniProtKB-KW"/>
</dbReference>
<evidence type="ECO:0000256" key="5">
    <source>
        <dbReference type="ARBA" id="ARBA00022800"/>
    </source>
</evidence>
<feature type="binding site" evidence="11">
    <location>
        <position position="236"/>
    </location>
    <ligand>
        <name>Mn(2+)</name>
        <dbReference type="ChEBI" id="CHEBI:29035"/>
        <label>1</label>
    </ligand>
</feature>
<evidence type="ECO:0000313" key="12">
    <source>
        <dbReference type="EMBL" id="ACU88822.1"/>
    </source>
</evidence>
<dbReference type="GO" id="GO:0006396">
    <property type="term" value="P:RNA processing"/>
    <property type="evidence" value="ECO:0007669"/>
    <property type="project" value="InterPro"/>
</dbReference>
<feature type="binding site" evidence="11">
    <location>
        <position position="263"/>
    </location>
    <ligand>
        <name>Mn(2+)</name>
        <dbReference type="ChEBI" id="CHEBI:29035"/>
        <label>2</label>
    </ligand>
</feature>
<comment type="catalytic activity">
    <reaction evidence="8">
        <text>a 3'-end 3'-phospho-ribonucleotide-RNA + a 5'-end dephospho-ribonucleoside-RNA + GTP = a ribonucleotidyl-ribonucleotide-RNA + GMP + diphosphate</text>
        <dbReference type="Rhea" id="RHEA:68076"/>
        <dbReference type="Rhea" id="RHEA-COMP:10463"/>
        <dbReference type="Rhea" id="RHEA-COMP:13936"/>
        <dbReference type="Rhea" id="RHEA-COMP:17355"/>
        <dbReference type="ChEBI" id="CHEBI:33019"/>
        <dbReference type="ChEBI" id="CHEBI:37565"/>
        <dbReference type="ChEBI" id="CHEBI:58115"/>
        <dbReference type="ChEBI" id="CHEBI:83062"/>
        <dbReference type="ChEBI" id="CHEBI:138284"/>
        <dbReference type="ChEBI" id="CHEBI:173118"/>
        <dbReference type="EC" id="6.5.1.8"/>
    </reaction>
</comment>
<keyword evidence="2" id="KW-0436">Ligase</keyword>
<dbReference type="GO" id="GO:0005525">
    <property type="term" value="F:GTP binding"/>
    <property type="evidence" value="ECO:0007669"/>
    <property type="project" value="UniProtKB-KW"/>
</dbReference>
<feature type="binding site" evidence="10">
    <location>
        <begin position="346"/>
        <end position="347"/>
    </location>
    <ligand>
        <name>GMP</name>
        <dbReference type="ChEBI" id="CHEBI:58115"/>
    </ligand>
</feature>
<evidence type="ECO:0000256" key="4">
    <source>
        <dbReference type="ARBA" id="ARBA00022741"/>
    </source>
</evidence>
<keyword evidence="5" id="KW-0692">RNA repair</keyword>
<protein>
    <recommendedName>
        <fullName evidence="1">3'-phosphate/5'-hydroxy nucleic acid ligase</fullName>
        <ecNumber evidence="1">6.5.1.8</ecNumber>
    </recommendedName>
</protein>
<dbReference type="RefSeq" id="WP_015772922.1">
    <property type="nucleotide sequence ID" value="NC_013173.1"/>
</dbReference>
<dbReference type="InterPro" id="IPR036025">
    <property type="entry name" value="RtcB-like_sf"/>
</dbReference>